<organism evidence="3 4">
    <name type="scientific">Candidatus Gallionella acididurans</name>
    <dbReference type="NCBI Taxonomy" id="1796491"/>
    <lineage>
        <taxon>Bacteria</taxon>
        <taxon>Pseudomonadati</taxon>
        <taxon>Pseudomonadota</taxon>
        <taxon>Betaproteobacteria</taxon>
        <taxon>Nitrosomonadales</taxon>
        <taxon>Gallionellaceae</taxon>
        <taxon>Gallionella</taxon>
    </lineage>
</organism>
<evidence type="ECO:0000313" key="3">
    <source>
        <dbReference type="EMBL" id="KXS30679.1"/>
    </source>
</evidence>
<dbReference type="EMBL" id="LSLI01000169">
    <property type="protein sequence ID" value="KXS30679.1"/>
    <property type="molecule type" value="Genomic_DNA"/>
</dbReference>
<name>A0A139BNZ4_9PROT</name>
<evidence type="ECO:0000313" key="4">
    <source>
        <dbReference type="Proteomes" id="UP000070578"/>
    </source>
</evidence>
<evidence type="ECO:0000256" key="1">
    <source>
        <dbReference type="SAM" id="MobiDB-lite"/>
    </source>
</evidence>
<accession>A0A139BNZ4</accession>
<gene>
    <name evidence="3" type="ORF">AWT59_3194</name>
</gene>
<feature type="region of interest" description="Disordered" evidence="1">
    <location>
        <begin position="528"/>
        <end position="548"/>
    </location>
</feature>
<reference evidence="3 4" key="2">
    <citation type="submission" date="2016-03" db="EMBL/GenBank/DDBJ databases">
        <title>New uncultured bacterium of the family Gallionellaceae from acid mine drainage: description and reconstruction of genome based on metagenomic analysis of microbial community.</title>
        <authorList>
            <person name="Kadnikov V."/>
            <person name="Ivasenko D."/>
            <person name="Beletsky A."/>
            <person name="Mardanov A."/>
            <person name="Danilova E."/>
            <person name="Pimenov N."/>
            <person name="Karnachuk O."/>
            <person name="Ravin N."/>
        </authorList>
    </citation>
    <scope>NUCLEOTIDE SEQUENCE [LARGE SCALE GENOMIC DNA]</scope>
    <source>
        <strain evidence="3">ShG14-8</strain>
    </source>
</reference>
<feature type="chain" id="PRO_5007483869" evidence="2">
    <location>
        <begin position="30"/>
        <end position="548"/>
    </location>
</feature>
<keyword evidence="2" id="KW-0732">Signal</keyword>
<dbReference type="Proteomes" id="UP000070578">
    <property type="component" value="Unassembled WGS sequence"/>
</dbReference>
<evidence type="ECO:0000256" key="2">
    <source>
        <dbReference type="SAM" id="SignalP"/>
    </source>
</evidence>
<comment type="caution">
    <text evidence="3">The sequence shown here is derived from an EMBL/GenBank/DDBJ whole genome shotgun (WGS) entry which is preliminary data.</text>
</comment>
<dbReference type="AlphaFoldDB" id="A0A139BNZ4"/>
<feature type="signal peptide" evidence="2">
    <location>
        <begin position="1"/>
        <end position="29"/>
    </location>
</feature>
<feature type="compositionally biased region" description="Basic and acidic residues" evidence="1">
    <location>
        <begin position="535"/>
        <end position="548"/>
    </location>
</feature>
<dbReference type="PROSITE" id="PS51257">
    <property type="entry name" value="PROKAR_LIPOPROTEIN"/>
    <property type="match status" value="1"/>
</dbReference>
<sequence>MKPSTATLFRSWTLLPLAAALALSFSACSSGSGGGGGGVASTLSGAVIDGPIVGATIVITTGAPLNQPGATQVGTATSGTGGAYTVSVTLPSSAVPVFANATATTPSGTSVVLASYLGSANTVSASGTLTATNIPNLVVSQVTTAALAIYQKLSGGSYANLTPAVYAALLSQHHDDILPIAAAIQAVTDDLCTKPANFRDTKSMAEDIANISTLAGGTTTSTVTTSTSKTFATGCDAELQNLTLSIASNETWAPELDLGDINQQGITVLAAGNYTLQGLITQTGLFADAPASAPSATVPAPSPFNDTTVTVSASGQIISTDNNVTGSVVGNSVQLNVTDAIKNSYTFAGKLGVLPATFLSTGAGSGYAVRAGGQANGTTPTLSRLDAVLVPASAQPVWTGVANNSGQSEDGLACQTGTTGAFGVRLMGNGSTVGGIVLGACVAPQPTGLALSQSTSMGAEDEYNNAPLSFGPFTLTQGTGANPMPFVISGAATLPGLNNTAGVSGTAYYVMGANEIVFGSSSPSSNNLFTMNENPLDKLQETQSNQDH</sequence>
<reference evidence="3 4" key="1">
    <citation type="submission" date="2016-02" db="EMBL/GenBank/DDBJ databases">
        <authorList>
            <person name="Wen L."/>
            <person name="He K."/>
            <person name="Yang H."/>
        </authorList>
    </citation>
    <scope>NUCLEOTIDE SEQUENCE [LARGE SCALE GENOMIC DNA]</scope>
    <source>
        <strain evidence="3">ShG14-8</strain>
    </source>
</reference>
<proteinExistence type="predicted"/>
<protein>
    <submittedName>
        <fullName evidence="3">Uncharacterized protein</fullName>
    </submittedName>
</protein>